<name>A0A061REM6_9CHLO</name>
<accession>A0A061REM6</accession>
<reference evidence="2" key="1">
    <citation type="submission" date="2014-05" db="EMBL/GenBank/DDBJ databases">
        <title>The transcriptome of the halophilic microalga Tetraselmis sp. GSL018 isolated from the Great Salt Lake, Utah.</title>
        <authorList>
            <person name="Jinkerson R.E."/>
            <person name="D'Adamo S."/>
            <person name="Posewitz M.C."/>
        </authorList>
    </citation>
    <scope>NUCLEOTIDE SEQUENCE</scope>
    <source>
        <strain evidence="2">GSL018</strain>
    </source>
</reference>
<dbReference type="PROSITE" id="PS51257">
    <property type="entry name" value="PROKAR_LIPOPROTEIN"/>
    <property type="match status" value="1"/>
</dbReference>
<sequence>MKKIHIGWNTTVTACNFSGFVKPDPKCHRFPFFSSTPRALYPSFLAHVQSSDLRGQRSQYARLKHRARKHSSRSNIVRASGQSLFPSGQKQAKVKLPALVLETTSDSVLEADGTELRLIEEAVRGGATAVVLSEGTSQTGAGRLYDAACRLKTELRGRAALLVIDRTDIADAAGADGVLLSAQGVPIAVARRLLSGAGSLVGCIASDAAAAASAAEQGANLVILRGKDGGAASEDAVAAAVVGQRA</sequence>
<gene>
    <name evidence="2" type="ORF">TSPGSL018_4161</name>
</gene>
<dbReference type="GO" id="GO:0031969">
    <property type="term" value="C:chloroplast membrane"/>
    <property type="evidence" value="ECO:0007669"/>
    <property type="project" value="TreeGrafter"/>
</dbReference>
<dbReference type="InterPro" id="IPR013785">
    <property type="entry name" value="Aldolase_TIM"/>
</dbReference>
<proteinExistence type="predicted"/>
<dbReference type="PANTHER" id="PTHR43681:SF1">
    <property type="entry name" value="SARCALUMENIN"/>
    <property type="match status" value="1"/>
</dbReference>
<dbReference type="InterPro" id="IPR022998">
    <property type="entry name" value="ThiamineP_synth_TenI"/>
</dbReference>
<dbReference type="GO" id="GO:0010027">
    <property type="term" value="P:thylakoid membrane organization"/>
    <property type="evidence" value="ECO:0007669"/>
    <property type="project" value="TreeGrafter"/>
</dbReference>
<evidence type="ECO:0000259" key="1">
    <source>
        <dbReference type="Pfam" id="PF02581"/>
    </source>
</evidence>
<protein>
    <submittedName>
        <fullName evidence="2">Fzo-like protein</fullName>
    </submittedName>
</protein>
<dbReference type="InterPro" id="IPR036206">
    <property type="entry name" value="ThiamineP_synth_sf"/>
</dbReference>
<dbReference type="Pfam" id="PF02581">
    <property type="entry name" value="TMP-TENI"/>
    <property type="match status" value="1"/>
</dbReference>
<dbReference type="InterPro" id="IPR051943">
    <property type="entry name" value="TRAFAC_Dynamin-like_GTPase"/>
</dbReference>
<evidence type="ECO:0000313" key="2">
    <source>
        <dbReference type="EMBL" id="JAC70423.1"/>
    </source>
</evidence>
<dbReference type="CDD" id="cd00564">
    <property type="entry name" value="TMP_TenI"/>
    <property type="match status" value="1"/>
</dbReference>
<dbReference type="AlphaFoldDB" id="A0A061REM6"/>
<organism evidence="2">
    <name type="scientific">Tetraselmis sp. GSL018</name>
    <dbReference type="NCBI Taxonomy" id="582737"/>
    <lineage>
        <taxon>Eukaryota</taxon>
        <taxon>Viridiplantae</taxon>
        <taxon>Chlorophyta</taxon>
        <taxon>core chlorophytes</taxon>
        <taxon>Chlorodendrophyceae</taxon>
        <taxon>Chlorodendrales</taxon>
        <taxon>Chlorodendraceae</taxon>
        <taxon>Tetraselmis</taxon>
    </lineage>
</organism>
<dbReference type="EMBL" id="GBEZ01015765">
    <property type="protein sequence ID" value="JAC70423.1"/>
    <property type="molecule type" value="Transcribed_RNA"/>
</dbReference>
<feature type="non-terminal residue" evidence="2">
    <location>
        <position position="246"/>
    </location>
</feature>
<feature type="domain" description="Thiamine phosphate synthase/TenI" evidence="1">
    <location>
        <begin position="112"/>
        <end position="223"/>
    </location>
</feature>
<dbReference type="SUPFAM" id="SSF51391">
    <property type="entry name" value="Thiamin phosphate synthase"/>
    <property type="match status" value="1"/>
</dbReference>
<dbReference type="GO" id="GO:0009228">
    <property type="term" value="P:thiamine biosynthetic process"/>
    <property type="evidence" value="ECO:0007669"/>
    <property type="project" value="UniProtKB-KW"/>
</dbReference>
<dbReference type="Gene3D" id="3.20.20.70">
    <property type="entry name" value="Aldolase class I"/>
    <property type="match status" value="1"/>
</dbReference>
<dbReference type="PANTHER" id="PTHR43681">
    <property type="entry name" value="TRANSMEMBRANE GTPASE FZO"/>
    <property type="match status" value="1"/>
</dbReference>